<evidence type="ECO:0000256" key="1">
    <source>
        <dbReference type="ARBA" id="ARBA00009232"/>
    </source>
</evidence>
<gene>
    <name evidence="5" type="ORF">METZ01_LOCUS205812</name>
</gene>
<feature type="non-terminal residue" evidence="5">
    <location>
        <position position="34"/>
    </location>
</feature>
<reference evidence="5" key="1">
    <citation type="submission" date="2018-05" db="EMBL/GenBank/DDBJ databases">
        <authorList>
            <person name="Lanie J.A."/>
            <person name="Ng W.-L."/>
            <person name="Kazmierczak K.M."/>
            <person name="Andrzejewski T.M."/>
            <person name="Davidsen T.M."/>
            <person name="Wayne K.J."/>
            <person name="Tettelin H."/>
            <person name="Glass J.I."/>
            <person name="Rusch D."/>
            <person name="Podicherti R."/>
            <person name="Tsui H.-C.T."/>
            <person name="Winkler M.E."/>
        </authorList>
    </citation>
    <scope>NUCLEOTIDE SEQUENCE</scope>
</reference>
<proteinExistence type="inferred from homology"/>
<comment type="similarity">
    <text evidence="1">Belongs to the DNA glycosylase MPG family.</text>
</comment>
<sequence>VNDTKQVAKDLLGKTLVRKIGNQVLSGVIIETEA</sequence>
<evidence type="ECO:0000256" key="3">
    <source>
        <dbReference type="ARBA" id="ARBA00022801"/>
    </source>
</evidence>
<dbReference type="InterPro" id="IPR011034">
    <property type="entry name" value="Formyl_transferase-like_C_sf"/>
</dbReference>
<dbReference type="InterPro" id="IPR003180">
    <property type="entry name" value="MPG"/>
</dbReference>
<keyword evidence="2" id="KW-0227">DNA damage</keyword>
<name>A0A382EQJ0_9ZZZZ</name>
<dbReference type="GO" id="GO:0006284">
    <property type="term" value="P:base-excision repair"/>
    <property type="evidence" value="ECO:0007669"/>
    <property type="project" value="InterPro"/>
</dbReference>
<dbReference type="Gene3D" id="3.10.300.10">
    <property type="entry name" value="Methylpurine-DNA glycosylase (MPG)"/>
    <property type="match status" value="1"/>
</dbReference>
<dbReference type="GO" id="GO:0003905">
    <property type="term" value="F:alkylbase DNA N-glycosylase activity"/>
    <property type="evidence" value="ECO:0007669"/>
    <property type="project" value="InterPro"/>
</dbReference>
<dbReference type="GO" id="GO:0003677">
    <property type="term" value="F:DNA binding"/>
    <property type="evidence" value="ECO:0007669"/>
    <property type="project" value="InterPro"/>
</dbReference>
<evidence type="ECO:0000313" key="5">
    <source>
        <dbReference type="EMBL" id="SVB52958.1"/>
    </source>
</evidence>
<evidence type="ECO:0000256" key="2">
    <source>
        <dbReference type="ARBA" id="ARBA00022763"/>
    </source>
</evidence>
<dbReference type="EMBL" id="UINC01045780">
    <property type="protein sequence ID" value="SVB52958.1"/>
    <property type="molecule type" value="Genomic_DNA"/>
</dbReference>
<dbReference type="AlphaFoldDB" id="A0A382EQJ0"/>
<dbReference type="SUPFAM" id="SSF50486">
    <property type="entry name" value="FMT C-terminal domain-like"/>
    <property type="match status" value="1"/>
</dbReference>
<dbReference type="InterPro" id="IPR036995">
    <property type="entry name" value="MPG_sf"/>
</dbReference>
<feature type="non-terminal residue" evidence="5">
    <location>
        <position position="1"/>
    </location>
</feature>
<accession>A0A382EQJ0</accession>
<keyword evidence="3" id="KW-0378">Hydrolase</keyword>
<evidence type="ECO:0000256" key="4">
    <source>
        <dbReference type="ARBA" id="ARBA00023204"/>
    </source>
</evidence>
<organism evidence="5">
    <name type="scientific">marine metagenome</name>
    <dbReference type="NCBI Taxonomy" id="408172"/>
    <lineage>
        <taxon>unclassified sequences</taxon>
        <taxon>metagenomes</taxon>
        <taxon>ecological metagenomes</taxon>
    </lineage>
</organism>
<protein>
    <submittedName>
        <fullName evidence="5">Uncharacterized protein</fullName>
    </submittedName>
</protein>
<keyword evidence="4" id="KW-0234">DNA repair</keyword>
<dbReference type="Pfam" id="PF02245">
    <property type="entry name" value="Pur_DNA_glyco"/>
    <property type="match status" value="1"/>
</dbReference>